<proteinExistence type="predicted"/>
<sequence>GNHTLHILYLYRIHTVAPGLDTFKRVVNLLLVLSNVSGGRSETNNDLRNKDELIYIIY</sequence>
<organism evidence="1 2">
    <name type="scientific">Zhouia amylolytica</name>
    <dbReference type="NCBI Taxonomy" id="376730"/>
    <lineage>
        <taxon>Bacteria</taxon>
        <taxon>Pseudomonadati</taxon>
        <taxon>Bacteroidota</taxon>
        <taxon>Flavobacteriia</taxon>
        <taxon>Flavobacteriales</taxon>
        <taxon>Flavobacteriaceae</taxon>
        <taxon>Zhouia</taxon>
    </lineage>
</organism>
<evidence type="ECO:0000313" key="1">
    <source>
        <dbReference type="EMBL" id="SFT16025.1"/>
    </source>
</evidence>
<dbReference type="Proteomes" id="UP000183209">
    <property type="component" value="Unassembled WGS sequence"/>
</dbReference>
<dbReference type="EMBL" id="FPAG01000012">
    <property type="protein sequence ID" value="SFT16025.1"/>
    <property type="molecule type" value="Genomic_DNA"/>
</dbReference>
<evidence type="ECO:0000313" key="2">
    <source>
        <dbReference type="Proteomes" id="UP000183209"/>
    </source>
</evidence>
<feature type="non-terminal residue" evidence="1">
    <location>
        <position position="1"/>
    </location>
</feature>
<gene>
    <name evidence="1" type="ORF">SAMN04487906_3282</name>
</gene>
<protein>
    <submittedName>
        <fullName evidence="1">Uncharacterized protein</fullName>
    </submittedName>
</protein>
<name>A0A1I6VQM7_9FLAO</name>
<accession>A0A1I6VQM7</accession>
<reference evidence="1 2" key="1">
    <citation type="submission" date="2016-10" db="EMBL/GenBank/DDBJ databases">
        <authorList>
            <person name="de Groot N.N."/>
        </authorList>
    </citation>
    <scope>NUCLEOTIDE SEQUENCE [LARGE SCALE GENOMIC DNA]</scope>
    <source>
        <strain evidence="1 2">CGMCC 1.6114</strain>
    </source>
</reference>
<dbReference type="AlphaFoldDB" id="A0A1I6VQM7"/>